<sequence>MQQQHAPQGDGKYRHGRTGFRRILHTLIHSRDGFIATFRGEAAFRQLLVLHGLLMTIACVLDISAVERAVMLAVSLLSLVVELLNSAIEAVVDRISLEYHPLSKNAKDMGSAAQSVVLVMVALVWVVILLGPHPQLTTS</sequence>
<feature type="binding site" evidence="22">
    <location>
        <position position="22"/>
    </location>
    <ligand>
        <name>ATP</name>
        <dbReference type="ChEBI" id="CHEBI:30616"/>
    </ligand>
</feature>
<dbReference type="InterPro" id="IPR036945">
    <property type="entry name" value="DAGK_sf"/>
</dbReference>
<keyword evidence="16 24" id="KW-0443">Lipid metabolism</keyword>
<evidence type="ECO:0000256" key="22">
    <source>
        <dbReference type="PIRSR" id="PIRSR600829-3"/>
    </source>
</evidence>
<feature type="binding site" evidence="23">
    <location>
        <position position="41"/>
    </location>
    <ligand>
        <name>a divalent metal cation</name>
        <dbReference type="ChEBI" id="CHEBI:60240"/>
    </ligand>
</feature>
<feature type="binding site" evidence="23">
    <location>
        <position position="89"/>
    </location>
    <ligand>
        <name>a divalent metal cation</name>
        <dbReference type="ChEBI" id="CHEBI:60240"/>
    </ligand>
</feature>
<dbReference type="GO" id="GO:0005524">
    <property type="term" value="F:ATP binding"/>
    <property type="evidence" value="ECO:0007669"/>
    <property type="project" value="UniProtKB-KW"/>
</dbReference>
<evidence type="ECO:0000256" key="12">
    <source>
        <dbReference type="ARBA" id="ARBA00022777"/>
    </source>
</evidence>
<keyword evidence="11 22" id="KW-0547">Nucleotide-binding</keyword>
<dbReference type="EMBL" id="LYVI01000002">
    <property type="protein sequence ID" value="OBU62805.1"/>
    <property type="molecule type" value="Genomic_DNA"/>
</dbReference>
<feature type="binding site" evidence="21">
    <location>
        <position position="111"/>
    </location>
    <ligand>
        <name>substrate</name>
    </ligand>
</feature>
<dbReference type="GO" id="GO:0004143">
    <property type="term" value="F:ATP-dependent diacylglycerol kinase activity"/>
    <property type="evidence" value="ECO:0007669"/>
    <property type="project" value="UniProtKB-EC"/>
</dbReference>
<feature type="binding site" evidence="22">
    <location>
        <begin position="107"/>
        <end position="108"/>
    </location>
    <ligand>
        <name>ATP</name>
        <dbReference type="ChEBI" id="CHEBI:30616"/>
    </ligand>
</feature>
<evidence type="ECO:0000256" key="1">
    <source>
        <dbReference type="ARBA" id="ARBA00004429"/>
    </source>
</evidence>
<keyword evidence="6" id="KW-0444">Lipid biosynthesis</keyword>
<feature type="binding site" evidence="21">
    <location>
        <position position="68"/>
    </location>
    <ligand>
        <name>substrate</name>
    </ligand>
</feature>
<evidence type="ECO:0000256" key="2">
    <source>
        <dbReference type="ARBA" id="ARBA00005967"/>
    </source>
</evidence>
<evidence type="ECO:0000256" key="15">
    <source>
        <dbReference type="ARBA" id="ARBA00022989"/>
    </source>
</evidence>
<dbReference type="GO" id="GO:0046872">
    <property type="term" value="F:metal ion binding"/>
    <property type="evidence" value="ECO:0007669"/>
    <property type="project" value="UniProtKB-KW"/>
</dbReference>
<protein>
    <recommendedName>
        <fullName evidence="4 24">Diacylglycerol kinase</fullName>
        <ecNumber evidence="3 24">2.7.1.107</ecNumber>
    </recommendedName>
</protein>
<evidence type="ECO:0000256" key="5">
    <source>
        <dbReference type="ARBA" id="ARBA00022475"/>
    </source>
</evidence>
<keyword evidence="7 24" id="KW-0997">Cell inner membrane</keyword>
<dbReference type="RefSeq" id="WP_065181497.1">
    <property type="nucleotide sequence ID" value="NZ_LYVI01000002.1"/>
</dbReference>
<evidence type="ECO:0000256" key="11">
    <source>
        <dbReference type="ARBA" id="ARBA00022741"/>
    </source>
</evidence>
<feature type="transmembrane region" description="Helical" evidence="24">
    <location>
        <begin position="112"/>
        <end position="131"/>
    </location>
</feature>
<dbReference type="GO" id="GO:0005886">
    <property type="term" value="C:plasma membrane"/>
    <property type="evidence" value="ECO:0007669"/>
    <property type="project" value="UniProtKB-SubCell"/>
</dbReference>
<evidence type="ECO:0000256" key="3">
    <source>
        <dbReference type="ARBA" id="ARBA00012133"/>
    </source>
</evidence>
<evidence type="ECO:0000256" key="6">
    <source>
        <dbReference type="ARBA" id="ARBA00022516"/>
    </source>
</evidence>
<reference evidence="25 26" key="1">
    <citation type="submission" date="2016-05" db="EMBL/GenBank/DDBJ databases">
        <title>Draft Genome Sequences of Stenotrophomonas maltophilia Strains Sm32COP, Sm41DVV, Sm46PAILV, SmF3, SmF22, SmSOFb1 and SmCVFa1, Isolated from Different Manures, in France.</title>
        <authorList>
            <person name="Nazaret S."/>
            <person name="Bodilis J."/>
        </authorList>
    </citation>
    <scope>NUCLEOTIDE SEQUENCE [LARGE SCALE GENOMIC DNA]</scope>
    <source>
        <strain evidence="25 26">Sm41DVV</strain>
    </source>
</reference>
<dbReference type="PANTHER" id="PTHR34299">
    <property type="entry name" value="DIACYLGLYCEROL KINASE"/>
    <property type="match status" value="1"/>
</dbReference>
<dbReference type="PROSITE" id="PS01069">
    <property type="entry name" value="DAGK_PROKAR"/>
    <property type="match status" value="1"/>
</dbReference>
<proteinExistence type="inferred from homology"/>
<feature type="binding site" evidence="21">
    <location>
        <position position="82"/>
    </location>
    <ligand>
        <name>substrate</name>
    </ligand>
</feature>
<evidence type="ECO:0000256" key="19">
    <source>
        <dbReference type="ARBA" id="ARBA00023264"/>
    </source>
</evidence>
<keyword evidence="5" id="KW-1003">Cell membrane</keyword>
<feature type="binding site" evidence="22">
    <location>
        <begin position="98"/>
        <end position="100"/>
    </location>
    <ligand>
        <name>ATP</name>
        <dbReference type="ChEBI" id="CHEBI:30616"/>
    </ligand>
</feature>
<feature type="active site" description="Proton acceptor" evidence="20">
    <location>
        <position position="82"/>
    </location>
</feature>
<comment type="catalytic activity">
    <reaction evidence="24">
        <text>a 1,2-diacyl-sn-glycerol + ATP = a 1,2-diacyl-sn-glycero-3-phosphate + ADP + H(+)</text>
        <dbReference type="Rhea" id="RHEA:10272"/>
        <dbReference type="ChEBI" id="CHEBI:15378"/>
        <dbReference type="ChEBI" id="CHEBI:17815"/>
        <dbReference type="ChEBI" id="CHEBI:30616"/>
        <dbReference type="ChEBI" id="CHEBI:58608"/>
        <dbReference type="ChEBI" id="CHEBI:456216"/>
        <dbReference type="EC" id="2.7.1.107"/>
    </reaction>
</comment>
<keyword evidence="17 24" id="KW-0472">Membrane</keyword>
<evidence type="ECO:0000256" key="7">
    <source>
        <dbReference type="ARBA" id="ARBA00022519"/>
    </source>
</evidence>
<comment type="caution">
    <text evidence="24">Lacks conserved residue(s) required for the propagation of feature annotation.</text>
</comment>
<evidence type="ECO:0000256" key="16">
    <source>
        <dbReference type="ARBA" id="ARBA00023098"/>
    </source>
</evidence>
<evidence type="ECO:0000256" key="23">
    <source>
        <dbReference type="PIRSR" id="PIRSR600829-4"/>
    </source>
</evidence>
<evidence type="ECO:0000256" key="24">
    <source>
        <dbReference type="RuleBase" id="RU363065"/>
    </source>
</evidence>
<keyword evidence="13 22" id="KW-0067">ATP-binding</keyword>
<keyword evidence="8 24" id="KW-0808">Transferase</keyword>
<evidence type="ECO:0000313" key="26">
    <source>
        <dbReference type="Proteomes" id="UP000092125"/>
    </source>
</evidence>
<dbReference type="Gene3D" id="1.10.287.3610">
    <property type="match status" value="1"/>
</dbReference>
<gene>
    <name evidence="25" type="ORF">A9K56_03925</name>
</gene>
<keyword evidence="9 24" id="KW-0812">Transmembrane</keyword>
<keyword evidence="19 24" id="KW-1208">Phospholipid metabolism</keyword>
<evidence type="ECO:0000256" key="10">
    <source>
        <dbReference type="ARBA" id="ARBA00022723"/>
    </source>
</evidence>
<evidence type="ECO:0000256" key="14">
    <source>
        <dbReference type="ARBA" id="ARBA00022842"/>
    </source>
</evidence>
<dbReference type="PANTHER" id="PTHR34299:SF1">
    <property type="entry name" value="DIACYLGLYCEROL KINASE"/>
    <property type="match status" value="1"/>
</dbReference>
<feature type="binding site" evidence="21">
    <location>
        <position position="22"/>
    </location>
    <ligand>
        <name>substrate</name>
    </ligand>
</feature>
<feature type="binding site" evidence="22">
    <location>
        <position position="41"/>
    </location>
    <ligand>
        <name>ATP</name>
        <dbReference type="ChEBI" id="CHEBI:30616"/>
    </ligand>
</feature>
<keyword evidence="12 24" id="KW-0418">Kinase</keyword>
<comment type="cofactor">
    <cofactor evidence="23">
        <name>Mg(2+)</name>
        <dbReference type="ChEBI" id="CHEBI:18420"/>
    </cofactor>
    <text evidence="23">Mn(2+), Zn(2+), Cd(2+) and Co(2+) support activity to lesser extents.</text>
</comment>
<keyword evidence="15 24" id="KW-1133">Transmembrane helix</keyword>
<evidence type="ECO:0000256" key="21">
    <source>
        <dbReference type="PIRSR" id="PIRSR600829-2"/>
    </source>
</evidence>
<dbReference type="EC" id="2.7.1.107" evidence="3 24"/>
<evidence type="ECO:0000256" key="18">
    <source>
        <dbReference type="ARBA" id="ARBA00023209"/>
    </source>
</evidence>
<comment type="caution">
    <text evidence="25">The sequence shown here is derived from an EMBL/GenBank/DDBJ whole genome shotgun (WGS) entry which is preliminary data.</text>
</comment>
<dbReference type="AlphaFoldDB" id="A0AAP7GTS4"/>
<dbReference type="Proteomes" id="UP000092125">
    <property type="component" value="Unassembled WGS sequence"/>
</dbReference>
<dbReference type="InterPro" id="IPR000829">
    <property type="entry name" value="DAGK"/>
</dbReference>
<comment type="similarity">
    <text evidence="2 24">Belongs to the bacterial diacylglycerol kinase family.</text>
</comment>
<keyword evidence="10 23" id="KW-0479">Metal-binding</keyword>
<evidence type="ECO:0000256" key="17">
    <source>
        <dbReference type="ARBA" id="ARBA00023136"/>
    </source>
</evidence>
<comment type="function">
    <text evidence="24">Catalyzes the ATP-dependent phosphorylation of sn-l,2-diacylglycerol (DAG) to phosphatidic acid. Involved in the recycling of diacylglycerol produced as a by-product during membrane-derived oligosaccharide (MDO) biosynthesis.</text>
</comment>
<dbReference type="InterPro" id="IPR033718">
    <property type="entry name" value="DAGK_prok"/>
</dbReference>
<evidence type="ECO:0000313" key="25">
    <source>
        <dbReference type="EMBL" id="OBU62805.1"/>
    </source>
</evidence>
<evidence type="ECO:0000256" key="9">
    <source>
        <dbReference type="ARBA" id="ARBA00022692"/>
    </source>
</evidence>
<feature type="transmembrane region" description="Helical" evidence="24">
    <location>
        <begin position="47"/>
        <end position="66"/>
    </location>
</feature>
<organism evidence="25 26">
    <name type="scientific">Stenotrophomonas maltophilia</name>
    <name type="common">Pseudomonas maltophilia</name>
    <name type="synonym">Xanthomonas maltophilia</name>
    <dbReference type="NCBI Taxonomy" id="40324"/>
    <lineage>
        <taxon>Bacteria</taxon>
        <taxon>Pseudomonadati</taxon>
        <taxon>Pseudomonadota</taxon>
        <taxon>Gammaproteobacteria</taxon>
        <taxon>Lysobacterales</taxon>
        <taxon>Lysobacteraceae</taxon>
        <taxon>Stenotrophomonas</taxon>
        <taxon>Stenotrophomonas maltophilia group</taxon>
    </lineage>
</organism>
<keyword evidence="18" id="KW-0594">Phospholipid biosynthesis</keyword>
<evidence type="ECO:0000256" key="13">
    <source>
        <dbReference type="ARBA" id="ARBA00022840"/>
    </source>
</evidence>
<dbReference type="GO" id="GO:0006654">
    <property type="term" value="P:phosphatidic acid biosynthetic process"/>
    <property type="evidence" value="ECO:0007669"/>
    <property type="project" value="InterPro"/>
</dbReference>
<feature type="binding site" evidence="22">
    <location>
        <position position="89"/>
    </location>
    <ligand>
        <name>ATP</name>
        <dbReference type="ChEBI" id="CHEBI:30616"/>
    </ligand>
</feature>
<accession>A0AAP7GTS4</accession>
<evidence type="ECO:0000256" key="8">
    <source>
        <dbReference type="ARBA" id="ARBA00022679"/>
    </source>
</evidence>
<comment type="subcellular location">
    <subcellularLocation>
        <location evidence="1 24">Cell inner membrane</location>
        <topology evidence="1 24">Multi-pass membrane protein</topology>
    </subcellularLocation>
</comment>
<evidence type="ECO:0000256" key="20">
    <source>
        <dbReference type="PIRSR" id="PIRSR600829-1"/>
    </source>
</evidence>
<evidence type="ECO:0000256" key="4">
    <source>
        <dbReference type="ARBA" id="ARBA00017575"/>
    </source>
</evidence>
<dbReference type="CDD" id="cd14264">
    <property type="entry name" value="DAGK_IM"/>
    <property type="match status" value="1"/>
</dbReference>
<keyword evidence="14 23" id="KW-0460">Magnesium</keyword>
<name>A0AAP7GTS4_STEMA</name>
<dbReference type="Pfam" id="PF01219">
    <property type="entry name" value="DAGK_prokar"/>
    <property type="match status" value="1"/>
</dbReference>